<evidence type="ECO:0000313" key="3">
    <source>
        <dbReference type="EMBL" id="MBD3933695.1"/>
    </source>
</evidence>
<evidence type="ECO:0000256" key="1">
    <source>
        <dbReference type="SAM" id="MobiDB-lite"/>
    </source>
</evidence>
<organism evidence="3 4">
    <name type="scientific">Streptomyces chumphonensis</name>
    <dbReference type="NCBI Taxonomy" id="1214925"/>
    <lineage>
        <taxon>Bacteria</taxon>
        <taxon>Bacillati</taxon>
        <taxon>Actinomycetota</taxon>
        <taxon>Actinomycetes</taxon>
        <taxon>Kitasatosporales</taxon>
        <taxon>Streptomycetaceae</taxon>
        <taxon>Streptomyces</taxon>
    </lineage>
</organism>
<feature type="domain" description="vWA-MoxR associated protein C-terminal" evidence="2">
    <location>
        <begin position="398"/>
        <end position="657"/>
    </location>
</feature>
<dbReference type="EMBL" id="JACXYU010000011">
    <property type="protein sequence ID" value="MBD3933695.1"/>
    <property type="molecule type" value="Genomic_DNA"/>
</dbReference>
<reference evidence="3" key="1">
    <citation type="submission" date="2020-09" db="EMBL/GenBank/DDBJ databases">
        <title>Secondary metabolite and genome analysis of marine Streptomyces chumphonensis KK1-2T.</title>
        <authorList>
            <person name="Phongsopitanun W."/>
            <person name="Kanchanasin P."/>
            <person name="Pittayakhajonwut P."/>
            <person name="Suwanborirux K."/>
            <person name="Tanasupawat S."/>
        </authorList>
    </citation>
    <scope>NUCLEOTIDE SEQUENCE</scope>
    <source>
        <strain evidence="3">KK1-2</strain>
    </source>
</reference>
<feature type="region of interest" description="Disordered" evidence="1">
    <location>
        <begin position="658"/>
        <end position="678"/>
    </location>
</feature>
<keyword evidence="4" id="KW-1185">Reference proteome</keyword>
<feature type="compositionally biased region" description="Pro residues" evidence="1">
    <location>
        <begin position="669"/>
        <end position="678"/>
    </location>
</feature>
<protein>
    <submittedName>
        <fullName evidence="3">Trypsin-like peptidase domain-containing protein</fullName>
    </submittedName>
</protein>
<proteinExistence type="predicted"/>
<accession>A0A927F299</accession>
<dbReference type="Gene3D" id="2.40.10.120">
    <property type="match status" value="1"/>
</dbReference>
<sequence>MSPLDALVRRAAVRIAAPGEGYDDAGDAFWGTGFFIAPTWVLTCAHVLAEGGGEVWGTTDAVGVTWAGGRTTGTVRLAHPVPRPGEVLRGWPAPDLALVHVPEAVDVTCVWLSDRSSFEGSRISLHGWSLTTGTRAYRPAVGQVSGLDGPLLLLRGERPVAGTSGGPLVDRVRGEVIGVCKARDEGDPTAGLAVPVTALHALRELPGGDALLTQVLAAHDAHHLARQRTLGSDSSWTDAQLELLGDRMRRFDPALRAHLLGRLAALTPPATSGEVASLVDGVRRRTLQGRYRPSVDEPAPRTWREGVGLLYGRDEARELMGVVLYAAEVASLVRARGHEDDTGPLRELGAWVRTAAEPLIDIRQEVQEILDGDGSGTVKRPRPRAAVRVVIHPCGYGDRYPWEVKLVFDPPGGEDAGGVRGFDGDDTGHRRGELRTALRAPLAAALNQCDVGGQLAAVEFVVPRDLFDTPFDTWELAPRRTPEGTNPHGLPLGQRRVVAVRDLLRTTVAPTQEWQRRWTAAQDGPLAAVPLRAGVPGDGHDAGPRGESWLAAYDRLSNADPASVPVFCGGVGHGDGAQALDAALAAGHPVVIWRSQATGHSDCADFHRQAEEFVAEVRTAERLHGPLRSLRIRTGDPDRLEPETAWGRSIALLFDPPDPYTGGTGPVHEPYPTPEVPW</sequence>
<dbReference type="AlphaFoldDB" id="A0A927F299"/>
<dbReference type="InterPro" id="IPR045450">
    <property type="entry name" value="VMAP_C"/>
</dbReference>
<gene>
    <name evidence="3" type="ORF">IF129_19320</name>
</gene>
<dbReference type="Proteomes" id="UP000632289">
    <property type="component" value="Unassembled WGS sequence"/>
</dbReference>
<dbReference type="SUPFAM" id="SSF50494">
    <property type="entry name" value="Trypsin-like serine proteases"/>
    <property type="match status" value="1"/>
</dbReference>
<name>A0A927F299_9ACTN</name>
<dbReference type="InterPro" id="IPR009003">
    <property type="entry name" value="Peptidase_S1_PA"/>
</dbReference>
<evidence type="ECO:0000313" key="4">
    <source>
        <dbReference type="Proteomes" id="UP000632289"/>
    </source>
</evidence>
<evidence type="ECO:0000259" key="2">
    <source>
        <dbReference type="Pfam" id="PF20028"/>
    </source>
</evidence>
<dbReference type="RefSeq" id="WP_191210992.1">
    <property type="nucleotide sequence ID" value="NZ_BAABKL010000033.1"/>
</dbReference>
<dbReference type="Pfam" id="PF13365">
    <property type="entry name" value="Trypsin_2"/>
    <property type="match status" value="1"/>
</dbReference>
<dbReference type="Pfam" id="PF20028">
    <property type="entry name" value="VMAP-C"/>
    <property type="match status" value="1"/>
</dbReference>
<comment type="caution">
    <text evidence="3">The sequence shown here is derived from an EMBL/GenBank/DDBJ whole genome shotgun (WGS) entry which is preliminary data.</text>
</comment>